<accession>A0A5N6XM16</accession>
<dbReference type="Pfam" id="PF00838">
    <property type="entry name" value="TCTP"/>
    <property type="match status" value="1"/>
</dbReference>
<proteinExistence type="inferred from homology"/>
<name>A0A5N6XM16_9EURO</name>
<dbReference type="Gene3D" id="2.170.150.10">
    <property type="entry name" value="Metal Binding Protein, Guanine Nucleotide Exchange Factor, Chain A"/>
    <property type="match status" value="1"/>
</dbReference>
<dbReference type="InterPro" id="IPR011323">
    <property type="entry name" value="Mss4/transl-control_tumour"/>
</dbReference>
<dbReference type="PROSITE" id="PS51797">
    <property type="entry name" value="TCTP_3"/>
    <property type="match status" value="1"/>
</dbReference>
<evidence type="ECO:0000256" key="1">
    <source>
        <dbReference type="ARBA" id="ARBA00014759"/>
    </source>
</evidence>
<keyword evidence="5" id="KW-1185">Reference proteome</keyword>
<dbReference type="Proteomes" id="UP000325945">
    <property type="component" value="Unassembled WGS sequence"/>
</dbReference>
<dbReference type="InterPro" id="IPR011057">
    <property type="entry name" value="Mss4-like_sf"/>
</dbReference>
<dbReference type="SUPFAM" id="SSF51316">
    <property type="entry name" value="Mss4-like"/>
    <property type="match status" value="1"/>
</dbReference>
<dbReference type="InterPro" id="IPR018105">
    <property type="entry name" value="Translational_control_tumour_p"/>
</dbReference>
<organism evidence="4 5">
    <name type="scientific">Aspergillus sergii</name>
    <dbReference type="NCBI Taxonomy" id="1034303"/>
    <lineage>
        <taxon>Eukaryota</taxon>
        <taxon>Fungi</taxon>
        <taxon>Dikarya</taxon>
        <taxon>Ascomycota</taxon>
        <taxon>Pezizomycotina</taxon>
        <taxon>Eurotiomycetes</taxon>
        <taxon>Eurotiomycetidae</taxon>
        <taxon>Eurotiales</taxon>
        <taxon>Aspergillaceae</taxon>
        <taxon>Aspergillus</taxon>
        <taxon>Aspergillus subgen. Circumdati</taxon>
    </lineage>
</organism>
<protein>
    <recommendedName>
        <fullName evidence="1">Translationally-controlled tumor protein homolog</fullName>
    </recommendedName>
</protein>
<evidence type="ECO:0000259" key="3">
    <source>
        <dbReference type="PROSITE" id="PS51797"/>
    </source>
</evidence>
<evidence type="ECO:0000313" key="5">
    <source>
        <dbReference type="Proteomes" id="UP000325945"/>
    </source>
</evidence>
<evidence type="ECO:0000313" key="4">
    <source>
        <dbReference type="EMBL" id="KAE8333386.1"/>
    </source>
</evidence>
<feature type="domain" description="TCTP" evidence="3">
    <location>
        <begin position="1"/>
        <end position="62"/>
    </location>
</feature>
<gene>
    <name evidence="4" type="ORF">BDV39DRAFT_165689</name>
</gene>
<evidence type="ECO:0000256" key="2">
    <source>
        <dbReference type="PROSITE-ProRule" id="PRU01133"/>
    </source>
</evidence>
<reference evidence="5" key="1">
    <citation type="submission" date="2019-04" db="EMBL/GenBank/DDBJ databases">
        <title>Friends and foes A comparative genomics studyof 23 Aspergillus species from section Flavi.</title>
        <authorList>
            <consortium name="DOE Joint Genome Institute"/>
            <person name="Kjaerbolling I."/>
            <person name="Vesth T."/>
            <person name="Frisvad J.C."/>
            <person name="Nybo J.L."/>
            <person name="Theobald S."/>
            <person name="Kildgaard S."/>
            <person name="Isbrandt T."/>
            <person name="Kuo A."/>
            <person name="Sato A."/>
            <person name="Lyhne E.K."/>
            <person name="Kogle M.E."/>
            <person name="Wiebenga A."/>
            <person name="Kun R.S."/>
            <person name="Lubbers R.J."/>
            <person name="Makela M.R."/>
            <person name="Barry K."/>
            <person name="Chovatia M."/>
            <person name="Clum A."/>
            <person name="Daum C."/>
            <person name="Haridas S."/>
            <person name="He G."/>
            <person name="LaButti K."/>
            <person name="Lipzen A."/>
            <person name="Mondo S."/>
            <person name="Riley R."/>
            <person name="Salamov A."/>
            <person name="Simmons B.A."/>
            <person name="Magnuson J.K."/>
            <person name="Henrissat B."/>
            <person name="Mortensen U.H."/>
            <person name="Larsen T.O."/>
            <person name="Devries R.P."/>
            <person name="Grigoriev I.V."/>
            <person name="Machida M."/>
            <person name="Baker S.E."/>
            <person name="Andersen M.R."/>
        </authorList>
    </citation>
    <scope>NUCLEOTIDE SEQUENCE [LARGE SCALE GENOMIC DNA]</scope>
    <source>
        <strain evidence="5">CBS 130017</strain>
    </source>
</reference>
<dbReference type="EMBL" id="ML741762">
    <property type="protein sequence ID" value="KAE8333386.1"/>
    <property type="molecule type" value="Genomic_DNA"/>
</dbReference>
<dbReference type="InterPro" id="IPR034737">
    <property type="entry name" value="TCTP"/>
</dbReference>
<comment type="similarity">
    <text evidence="2">Belongs to the TCTP family.</text>
</comment>
<dbReference type="AlphaFoldDB" id="A0A5N6XM16"/>
<sequence length="62" mass="7304">MRTFTDIVFGDEVLSDKFPIKEVDDIVYEVDCKFIKKRSGGGAYPPFYPYKQTFGTVLRYRR</sequence>